<dbReference type="GO" id="GO:0006826">
    <property type="term" value="P:iron ion transport"/>
    <property type="evidence" value="ECO:0007669"/>
    <property type="project" value="InterPro"/>
</dbReference>
<dbReference type="InterPro" id="IPR009040">
    <property type="entry name" value="Ferritin-like_diiron"/>
</dbReference>
<evidence type="ECO:0000259" key="10">
    <source>
        <dbReference type="PROSITE" id="PS50905"/>
    </source>
</evidence>
<dbReference type="PANTHER" id="PTHR11431:SF47">
    <property type="entry name" value="FERRITIN LIGHT CHAIN"/>
    <property type="match status" value="1"/>
</dbReference>
<dbReference type="InterPro" id="IPR012347">
    <property type="entry name" value="Ferritin-like"/>
</dbReference>
<comment type="subcellular location">
    <subcellularLocation>
        <location evidence="5">Autolysosome</location>
    </subcellularLocation>
</comment>
<reference evidence="12" key="1">
    <citation type="journal article" date="2019" name="IScience">
        <title>Narwhal Genome Reveals Long-Term Low Genetic Diversity despite Current Large Abundance Size.</title>
        <authorList>
            <person name="Westbury M.V."/>
            <person name="Petersen B."/>
            <person name="Garde E."/>
            <person name="Heide-Jorgensen M.P."/>
            <person name="Lorenzen E.D."/>
        </authorList>
    </citation>
    <scope>NUCLEOTIDE SEQUENCE [LARGE SCALE GENOMIC DNA]</scope>
</reference>
<feature type="binding site" evidence="8">
    <location>
        <position position="305"/>
    </location>
    <ligand>
        <name>Fe cation</name>
        <dbReference type="ChEBI" id="CHEBI:24875"/>
        <label>1</label>
    </ligand>
</feature>
<evidence type="ECO:0000256" key="9">
    <source>
        <dbReference type="RuleBase" id="RU361145"/>
    </source>
</evidence>
<evidence type="ECO:0000313" key="12">
    <source>
        <dbReference type="Proteomes" id="UP000308365"/>
    </source>
</evidence>
<dbReference type="GO" id="GO:0044754">
    <property type="term" value="C:autolysosome"/>
    <property type="evidence" value="ECO:0007669"/>
    <property type="project" value="UniProtKB-SubCell"/>
</dbReference>
<dbReference type="GO" id="GO:0008198">
    <property type="term" value="F:ferrous iron binding"/>
    <property type="evidence" value="ECO:0007669"/>
    <property type="project" value="TreeGrafter"/>
</dbReference>
<evidence type="ECO:0000256" key="2">
    <source>
        <dbReference type="ARBA" id="ARBA00022434"/>
    </source>
</evidence>
<dbReference type="InterPro" id="IPR001519">
    <property type="entry name" value="Ferritin"/>
</dbReference>
<dbReference type="Gene3D" id="1.20.1260.10">
    <property type="match status" value="1"/>
</dbReference>
<evidence type="ECO:0000256" key="8">
    <source>
        <dbReference type="PIRSR" id="PIRSR601519-1"/>
    </source>
</evidence>
<dbReference type="AlphaFoldDB" id="A0A4U1FJH3"/>
<organism evidence="11 12">
    <name type="scientific">Monodon monoceros</name>
    <name type="common">Narwhal</name>
    <name type="synonym">Ceratodon monodon</name>
    <dbReference type="NCBI Taxonomy" id="40151"/>
    <lineage>
        <taxon>Eukaryota</taxon>
        <taxon>Metazoa</taxon>
        <taxon>Chordata</taxon>
        <taxon>Craniata</taxon>
        <taxon>Vertebrata</taxon>
        <taxon>Euteleostomi</taxon>
        <taxon>Mammalia</taxon>
        <taxon>Eutheria</taxon>
        <taxon>Laurasiatheria</taxon>
        <taxon>Artiodactyla</taxon>
        <taxon>Whippomorpha</taxon>
        <taxon>Cetacea</taxon>
        <taxon>Odontoceti</taxon>
        <taxon>Monodontidae</taxon>
        <taxon>Monodon</taxon>
    </lineage>
</organism>
<keyword evidence="2 9" id="KW-0409">Iron storage</keyword>
<comment type="function">
    <text evidence="6">Stores iron in a soluble, non-toxic, readily available form. Important for iron homeostasis. Iron is taken up in the ferrous form and deposited as ferric hydroxides after oxidation. Also plays a role in delivery of iron to cells. Mediates iron uptake in capsule cells of the developing kidney. Delivery to lysosomes by the cargo receptor NCOA4 for autophagic degradation and release or iron.</text>
</comment>
<dbReference type="GO" id="GO:0008199">
    <property type="term" value="F:ferric iron binding"/>
    <property type="evidence" value="ECO:0007669"/>
    <property type="project" value="InterPro"/>
</dbReference>
<evidence type="ECO:0000256" key="6">
    <source>
        <dbReference type="ARBA" id="ARBA00045578"/>
    </source>
</evidence>
<comment type="caution">
    <text evidence="11">The sequence shown here is derived from an EMBL/GenBank/DDBJ whole genome shotgun (WGS) entry which is preliminary data.</text>
</comment>
<feature type="domain" description="Ferritin-like diiron" evidence="10">
    <location>
        <begin position="208"/>
        <end position="331"/>
    </location>
</feature>
<dbReference type="PANTHER" id="PTHR11431">
    <property type="entry name" value="FERRITIN"/>
    <property type="match status" value="1"/>
</dbReference>
<proteinExistence type="inferred from homology"/>
<evidence type="ECO:0000256" key="7">
    <source>
        <dbReference type="ARBA" id="ARBA00047045"/>
    </source>
</evidence>
<keyword evidence="3 8" id="KW-0479">Metal-binding</keyword>
<evidence type="ECO:0000256" key="3">
    <source>
        <dbReference type="ARBA" id="ARBA00022723"/>
    </source>
</evidence>
<evidence type="ECO:0000256" key="5">
    <source>
        <dbReference type="ARBA" id="ARBA00044942"/>
    </source>
</evidence>
<sequence length="331" mass="37343">MFKKRKRNLKLDGMLQIKRCVHSFINTLISHRTYYQKPTVHKTALPRTAVGSSRAAMYVTSLFLILEHVLASDATHAHSKKHAEEAGTGSLPAKQIRNRRNLNAKWVRECSTIFILLLYSVQFQIFPDWLKAKPVPSHGGASCCLFTSNSSVTFTLHLNYEDIERHMEQRSQPSESATQLPLVTGTSQHHFLSLTAFYRSTTSFQIRQNYPTEVEATVNPLADTHLRASYTSLSLSFYFDCDNVALEGMGHFFRELAKEKCDGAKHLLKTQNQRGGRALFQNVRKPSPDEWSKTQDAMEAAVLVEENVNQVRALGSARADPASVTSWRALS</sequence>
<evidence type="ECO:0000256" key="1">
    <source>
        <dbReference type="ARBA" id="ARBA00007513"/>
    </source>
</evidence>
<evidence type="ECO:0000256" key="4">
    <source>
        <dbReference type="ARBA" id="ARBA00023004"/>
    </source>
</evidence>
<protein>
    <recommendedName>
        <fullName evidence="9">Ferritin</fullName>
    </recommendedName>
</protein>
<dbReference type="PROSITE" id="PS50905">
    <property type="entry name" value="FERRITIN_LIKE"/>
    <property type="match status" value="1"/>
</dbReference>
<dbReference type="Pfam" id="PF00210">
    <property type="entry name" value="Ferritin"/>
    <property type="match status" value="1"/>
</dbReference>
<dbReference type="EMBL" id="RWIC01000096">
    <property type="protein sequence ID" value="TKC50038.1"/>
    <property type="molecule type" value="Genomic_DNA"/>
</dbReference>
<dbReference type="InterPro" id="IPR009078">
    <property type="entry name" value="Ferritin-like_SF"/>
</dbReference>
<comment type="similarity">
    <text evidence="1 9">Belongs to the ferritin family.</text>
</comment>
<dbReference type="SUPFAM" id="SSF47240">
    <property type="entry name" value="Ferritin-like"/>
    <property type="match status" value="1"/>
</dbReference>
<dbReference type="Proteomes" id="UP000308365">
    <property type="component" value="Unassembled WGS sequence"/>
</dbReference>
<evidence type="ECO:0000313" key="11">
    <source>
        <dbReference type="EMBL" id="TKC50038.1"/>
    </source>
</evidence>
<keyword evidence="4 8" id="KW-0408">Iron</keyword>
<dbReference type="GO" id="GO:0006879">
    <property type="term" value="P:intracellular iron ion homeostasis"/>
    <property type="evidence" value="ECO:0007669"/>
    <property type="project" value="UniProtKB-KW"/>
</dbReference>
<gene>
    <name evidence="11" type="ORF">EI555_016091</name>
</gene>
<dbReference type="InterPro" id="IPR008331">
    <property type="entry name" value="Ferritin_DPS_dom"/>
</dbReference>
<comment type="subunit">
    <text evidence="7">Oligomer of 24 subunits. There are two types of subunits: L (light) chain and H (heavy) chain. The major chain can be light or heavy, depending on the species and tissue type. The functional molecule forms a roughly spherical shell with a diameter of 12 nm and contains a central cavity into which the insoluble mineral iron core is deposited. Interacts with NCOA4.</text>
</comment>
<name>A0A4U1FJH3_MONMO</name>
<accession>A0A4U1FJH3</accession>